<dbReference type="SUPFAM" id="SSF81301">
    <property type="entry name" value="Nucleotidyltransferase"/>
    <property type="match status" value="1"/>
</dbReference>
<dbReference type="PANTHER" id="PTHR21262:SF31">
    <property type="entry name" value="GTP PYROPHOSPHOKINASE"/>
    <property type="match status" value="1"/>
</dbReference>
<feature type="region of interest" description="Disordered" evidence="1">
    <location>
        <begin position="1"/>
        <end position="24"/>
    </location>
</feature>
<dbReference type="EMBL" id="HBIO01001874">
    <property type="protein sequence ID" value="CAE0456510.1"/>
    <property type="molecule type" value="Transcribed_RNA"/>
</dbReference>
<name>A0A7S3PVD3_9STRA</name>
<organism evidence="3">
    <name type="scientific">Chaetoceros debilis</name>
    <dbReference type="NCBI Taxonomy" id="122233"/>
    <lineage>
        <taxon>Eukaryota</taxon>
        <taxon>Sar</taxon>
        <taxon>Stramenopiles</taxon>
        <taxon>Ochrophyta</taxon>
        <taxon>Bacillariophyta</taxon>
        <taxon>Coscinodiscophyceae</taxon>
        <taxon>Chaetocerotophycidae</taxon>
        <taxon>Chaetocerotales</taxon>
        <taxon>Chaetocerotaceae</taxon>
        <taxon>Chaetoceros</taxon>
    </lineage>
</organism>
<sequence length="835" mass="94128">MNKRVVSDGSIAPKRKDDRSRKSRHVRKHESYFFSIAVILFSSKISNPAAAFIVKTTTYGGRIRTKVPFTELNAGPVPPEVKGTLAILEKKSPTKIKCRKFVSPWIPQGRGPLDTGENTSEQNILIAQTKYNLRLLQQTLKSHDNINDQDAMVVMESLFTASRKDNNTNDYRLLAGAADFLSLIMSVEEDSQEDEYEQEQENRNWGDQRVVSRDALVASAFHYCDCIVARESGIYDIIDNLMRATGNSKYRPNLILGDTATLLGEEELPFESGLGIQQGNESVTDNFDDEYDNYKESAIEVVSSELVQMENDLNYSFDNFRSENNNLLGINALLPPKSIQRFGEGAIRISLGLARVKKAEICAHTVLSNKKSSVSPNPSDAESLRGLLLSVSDDWRALSIRSTACLYRLKGILRHNSSYPAFHGLSVGGSFDGDHDDETNTYSQMQIVREAREALTVYAPLAERLGMHSLKSELENDAFQILYKRQYNVANSIYAKKGETIHSVTSFLKDNIEQMLRQDLWLSPQLESLKVTSRVKEPFSLWKKLLKNRRKALMAKEQSISLSKTKIPSITDVHDAIAMRIILKAKKSDLFESEESLRSREEFLCYYIQKRFMKTPLFTCDQKRTKDYISVPKPNGYQSLHLTASVFRYGCEWPFELQIRSEDMHTKCEFGGAAHWDYKVNSGESNKPRLENADLSTSRALTQGSLALAHGSYSNEKDDVKSLEFGKRKLLSLPHSSDHKSYVGALSSARENILSSNVFVFFMTTSEFQGRVISLPIGSSIADALFQICRRRNLDSTLSGDDCDFDVFLNGERASLHDCLENGDNLVVPSLVRKH</sequence>
<evidence type="ECO:0000259" key="2">
    <source>
        <dbReference type="SMART" id="SM00954"/>
    </source>
</evidence>
<dbReference type="GO" id="GO:0015969">
    <property type="term" value="P:guanosine tetraphosphate metabolic process"/>
    <property type="evidence" value="ECO:0007669"/>
    <property type="project" value="InterPro"/>
</dbReference>
<reference evidence="3" key="1">
    <citation type="submission" date="2021-01" db="EMBL/GenBank/DDBJ databases">
        <authorList>
            <person name="Corre E."/>
            <person name="Pelletier E."/>
            <person name="Niang G."/>
            <person name="Scheremetjew M."/>
            <person name="Finn R."/>
            <person name="Kale V."/>
            <person name="Holt S."/>
            <person name="Cochrane G."/>
            <person name="Meng A."/>
            <person name="Brown T."/>
            <person name="Cohen L."/>
        </authorList>
    </citation>
    <scope>NUCLEOTIDE SEQUENCE</scope>
    <source>
        <strain evidence="3">MM31A-1</strain>
    </source>
</reference>
<accession>A0A7S3PVD3</accession>
<dbReference type="SMART" id="SM00954">
    <property type="entry name" value="RelA_SpoT"/>
    <property type="match status" value="1"/>
</dbReference>
<proteinExistence type="predicted"/>
<dbReference type="CDD" id="cd05399">
    <property type="entry name" value="NT_Rel-Spo_like"/>
    <property type="match status" value="1"/>
</dbReference>
<dbReference type="AlphaFoldDB" id="A0A7S3PVD3"/>
<evidence type="ECO:0000313" key="3">
    <source>
        <dbReference type="EMBL" id="CAE0456510.1"/>
    </source>
</evidence>
<protein>
    <recommendedName>
        <fullName evidence="2">RelA/SpoT domain-containing protein</fullName>
    </recommendedName>
</protein>
<dbReference type="Gene3D" id="1.10.3210.10">
    <property type="entry name" value="Hypothetical protein af1432"/>
    <property type="match status" value="1"/>
</dbReference>
<dbReference type="Gene3D" id="3.30.460.10">
    <property type="entry name" value="Beta Polymerase, domain 2"/>
    <property type="match status" value="1"/>
</dbReference>
<dbReference type="PANTHER" id="PTHR21262">
    <property type="entry name" value="GUANOSINE-3',5'-BIS DIPHOSPHATE 3'-PYROPHOSPHOHYDROLASE"/>
    <property type="match status" value="1"/>
</dbReference>
<dbReference type="SUPFAM" id="SSF109604">
    <property type="entry name" value="HD-domain/PDEase-like"/>
    <property type="match status" value="1"/>
</dbReference>
<evidence type="ECO:0000256" key="1">
    <source>
        <dbReference type="SAM" id="MobiDB-lite"/>
    </source>
</evidence>
<gene>
    <name evidence="3" type="ORF">CDEB00056_LOCUS1351</name>
</gene>
<dbReference type="InterPro" id="IPR043519">
    <property type="entry name" value="NT_sf"/>
</dbReference>
<dbReference type="InterPro" id="IPR007685">
    <property type="entry name" value="RelA_SpoT"/>
</dbReference>
<feature type="domain" description="RelA/SpoT" evidence="2">
    <location>
        <begin position="533"/>
        <end position="682"/>
    </location>
</feature>
<dbReference type="Pfam" id="PF04607">
    <property type="entry name" value="RelA_SpoT"/>
    <property type="match status" value="1"/>
</dbReference>